<dbReference type="GO" id="GO:0019288">
    <property type="term" value="P:isopentenyl diphosphate biosynthetic process, methylerythritol 4-phosphate pathway"/>
    <property type="evidence" value="ECO:0007669"/>
    <property type="project" value="UniProtKB-UniRule"/>
</dbReference>
<keyword evidence="18" id="KW-1185">Reference proteome</keyword>
<proteinExistence type="inferred from homology"/>
<comment type="similarity">
    <text evidence="7">Belongs to the IspD/TarI cytidylyltransferase family. IspD subfamily.</text>
</comment>
<keyword evidence="9 14" id="KW-0548">Nucleotidyltransferase</keyword>
<dbReference type="CDD" id="cd02516">
    <property type="entry name" value="CDP-ME_synthetase"/>
    <property type="match status" value="1"/>
</dbReference>
<feature type="binding site" evidence="14">
    <location>
        <begin position="377"/>
        <end position="380"/>
    </location>
    <ligand>
        <name>4-CDP-2-C-methyl-D-erythritol 2-phosphate</name>
        <dbReference type="ChEBI" id="CHEBI:57919"/>
    </ligand>
</feature>
<evidence type="ECO:0000256" key="13">
    <source>
        <dbReference type="ARBA" id="ARBA00023268"/>
    </source>
</evidence>
<keyword evidence="8 14" id="KW-0808">Transferase</keyword>
<organism evidence="17 18">
    <name type="scientific">Roseicyclus mahoneyensis</name>
    <dbReference type="NCBI Taxonomy" id="164332"/>
    <lineage>
        <taxon>Bacteria</taxon>
        <taxon>Pseudomonadati</taxon>
        <taxon>Pseudomonadota</taxon>
        <taxon>Alphaproteobacteria</taxon>
        <taxon>Rhodobacterales</taxon>
        <taxon>Roseobacteraceae</taxon>
        <taxon>Roseicyclus</taxon>
    </lineage>
</organism>
<comment type="catalytic activity">
    <reaction evidence="2 14">
        <text>2-C-methyl-D-erythritol 4-phosphate + CTP + H(+) = 4-CDP-2-C-methyl-D-erythritol + diphosphate</text>
        <dbReference type="Rhea" id="RHEA:13429"/>
        <dbReference type="ChEBI" id="CHEBI:15378"/>
        <dbReference type="ChEBI" id="CHEBI:33019"/>
        <dbReference type="ChEBI" id="CHEBI:37563"/>
        <dbReference type="ChEBI" id="CHEBI:57823"/>
        <dbReference type="ChEBI" id="CHEBI:58262"/>
        <dbReference type="EC" id="2.7.7.60"/>
    </reaction>
</comment>
<feature type="region of interest" description="2-C-methyl-D-erythritol 4-phosphate cytidylyltransferase" evidence="14">
    <location>
        <begin position="1"/>
        <end position="246"/>
    </location>
</feature>
<dbReference type="EC" id="4.6.1.12" evidence="14"/>
<dbReference type="FunFam" id="3.90.550.10:FF:000003">
    <property type="entry name" value="2-C-methyl-D-erythritol 4-phosphate cytidylyltransferase"/>
    <property type="match status" value="1"/>
</dbReference>
<comment type="similarity">
    <text evidence="14">In the N-terminal section; belongs to the IspD/TarI cytidylyltransferase family. IspD subfamily.</text>
</comment>
<dbReference type="InterPro" id="IPR036571">
    <property type="entry name" value="MECDP_synthase_sf"/>
</dbReference>
<dbReference type="HAMAP" id="MF_00107">
    <property type="entry name" value="IspF"/>
    <property type="match status" value="1"/>
</dbReference>
<evidence type="ECO:0000256" key="10">
    <source>
        <dbReference type="ARBA" id="ARBA00022723"/>
    </source>
</evidence>
<feature type="site" description="Transition state stabilizer" evidence="14">
    <location>
        <position position="279"/>
    </location>
</feature>
<evidence type="ECO:0000256" key="3">
    <source>
        <dbReference type="ARBA" id="ARBA00001968"/>
    </source>
</evidence>
<dbReference type="InterPro" id="IPR020555">
    <property type="entry name" value="MECDP_synthase_CS"/>
</dbReference>
<dbReference type="NCBIfam" id="TIGR00151">
    <property type="entry name" value="ispF"/>
    <property type="match status" value="1"/>
</dbReference>
<dbReference type="AlphaFoldDB" id="A0A316GQ62"/>
<feature type="binding site" evidence="14">
    <location>
        <position position="287"/>
    </location>
    <ligand>
        <name>a divalent metal cation</name>
        <dbReference type="ChEBI" id="CHEBI:60240"/>
    </ligand>
</feature>
<comment type="function">
    <text evidence="14">Bifunctional enzyme that catalyzes the formation of 4-diphosphocytidyl-2-C-methyl-D-erythritol from CTP and 2-C-methyl-D-erythritol 4-phosphate (MEP) (IspD), and catalyzes the conversion of 4-diphosphocytidyl-2-C-methyl-D-erythritol 2-phosphate (CDP-ME2P) to 2-C-methyl-D-erythritol 2,4-cyclodiphosphate (ME-CPP) with a corresponding release of cytidine 5-monophosphate (CMP) (IspF).</text>
</comment>
<dbReference type="GO" id="GO:0050518">
    <property type="term" value="F:2-C-methyl-D-erythritol 4-phosphate cytidylyltransferase activity"/>
    <property type="evidence" value="ECO:0007669"/>
    <property type="project" value="UniProtKB-UniRule"/>
</dbReference>
<dbReference type="HAMAP" id="MF_01520">
    <property type="entry name" value="IspDF"/>
    <property type="match status" value="1"/>
</dbReference>
<feature type="binding site" evidence="14">
    <location>
        <begin position="301"/>
        <end position="303"/>
    </location>
    <ligand>
        <name>4-CDP-2-C-methyl-D-erythritol 2-phosphate</name>
        <dbReference type="ChEBI" id="CHEBI:57919"/>
    </ligand>
</feature>
<dbReference type="PANTHER" id="PTHR43181:SF1">
    <property type="entry name" value="2-C-METHYL-D-ERYTHRITOL 2,4-CYCLODIPHOSPHATE SYNTHASE, CHLOROPLASTIC"/>
    <property type="match status" value="1"/>
</dbReference>
<dbReference type="InterPro" id="IPR026596">
    <property type="entry name" value="IspD/F"/>
</dbReference>
<feature type="site" description="Transition state stabilizer" evidence="14">
    <location>
        <position position="378"/>
    </location>
</feature>
<comment type="pathway">
    <text evidence="5 14">Isoprenoid biosynthesis; isopentenyl diphosphate biosynthesis via DXP pathway; isopentenyl diphosphate from 1-deoxy-D-xylulose 5-phosphate: step 2/6.</text>
</comment>
<comment type="cofactor">
    <cofactor evidence="3 14">
        <name>a divalent metal cation</name>
        <dbReference type="ChEBI" id="CHEBI:60240"/>
    </cofactor>
</comment>
<feature type="binding site" evidence="14">
    <location>
        <position position="387"/>
    </location>
    <ligand>
        <name>4-CDP-2-C-methyl-D-erythritol 2-phosphate</name>
        <dbReference type="ChEBI" id="CHEBI:57919"/>
    </ligand>
</feature>
<evidence type="ECO:0000256" key="5">
    <source>
        <dbReference type="ARBA" id="ARBA00004787"/>
    </source>
</evidence>
<evidence type="ECO:0000256" key="9">
    <source>
        <dbReference type="ARBA" id="ARBA00022695"/>
    </source>
</evidence>
<evidence type="ECO:0000256" key="8">
    <source>
        <dbReference type="ARBA" id="ARBA00022679"/>
    </source>
</evidence>
<dbReference type="Proteomes" id="UP000245708">
    <property type="component" value="Unassembled WGS sequence"/>
</dbReference>
<reference evidence="17 18" key="1">
    <citation type="submission" date="2018-05" db="EMBL/GenBank/DDBJ databases">
        <title>Genomic Encyclopedia of Type Strains, Phase IV (KMG-IV): sequencing the most valuable type-strain genomes for metagenomic binning, comparative biology and taxonomic classification.</title>
        <authorList>
            <person name="Goeker M."/>
        </authorList>
    </citation>
    <scope>NUCLEOTIDE SEQUENCE [LARGE SCALE GENOMIC DNA]</scope>
    <source>
        <strain evidence="17 18">DSM 16097</strain>
    </source>
</reference>
<name>A0A316GQ62_9RHOB</name>
<dbReference type="NCBIfam" id="TIGR00453">
    <property type="entry name" value="ispD"/>
    <property type="match status" value="1"/>
</dbReference>
<evidence type="ECO:0000259" key="16">
    <source>
        <dbReference type="Pfam" id="PF02542"/>
    </source>
</evidence>
<dbReference type="SUPFAM" id="SSF53448">
    <property type="entry name" value="Nucleotide-diphospho-sugar transferases"/>
    <property type="match status" value="1"/>
</dbReference>
<evidence type="ECO:0000256" key="2">
    <source>
        <dbReference type="ARBA" id="ARBA00001282"/>
    </source>
</evidence>
<evidence type="ECO:0000256" key="1">
    <source>
        <dbReference type="ARBA" id="ARBA00000200"/>
    </source>
</evidence>
<feature type="site" description="Positions MEP for the nucleophilic attack" evidence="14">
    <location>
        <position position="172"/>
    </location>
</feature>
<evidence type="ECO:0000256" key="14">
    <source>
        <dbReference type="HAMAP-Rule" id="MF_01520"/>
    </source>
</evidence>
<sequence>MCPVVRPASSAYHRRMTRTDAPDRPRIAALIVAAGRGTRAGGGLPKQWRPVAGRSVAQWTLDAFDRHPSVDLIALVVGEDTPADLIPSTHATGLRVVTGGATRAASVMAGLMAVDGAADLVLIHDVARPGVPAPVIDAVIAALATHQGAAPALPVTDALWRGEGLVEGTVPRDGLWRAQTPQGFHLPAILAAHRAFAGEPADDVEVARAHGMDVAIVPGHEDNLKITAPGDFARAEQILERRGMDIRTGNGFDVHRFGPGDHVMLCGVAVPHARGLQGHSDADVGLHTLTDAIYGALAEGDIGTHFPPSDPQWKGAESHIFLTHAVEMAAARGFTITHADLTLICERPKIGPHAGAMRARLAELLRIEIGRVSVKATTTEQLGFTGREEGIAAMATVTLVKA</sequence>
<dbReference type="EMBL" id="QGGW01000001">
    <property type="protein sequence ID" value="PWK62768.1"/>
    <property type="molecule type" value="Genomic_DNA"/>
</dbReference>
<dbReference type="PROSITE" id="PS01295">
    <property type="entry name" value="ISPD"/>
    <property type="match status" value="1"/>
</dbReference>
<dbReference type="Pfam" id="PF02542">
    <property type="entry name" value="YgbB"/>
    <property type="match status" value="1"/>
</dbReference>
<dbReference type="EC" id="2.7.7.60" evidence="14"/>
<dbReference type="GO" id="GO:0046872">
    <property type="term" value="F:metal ion binding"/>
    <property type="evidence" value="ECO:0007669"/>
    <property type="project" value="UniProtKB-KW"/>
</dbReference>
<dbReference type="InterPro" id="IPR001228">
    <property type="entry name" value="IspD"/>
</dbReference>
<dbReference type="SUPFAM" id="SSF69765">
    <property type="entry name" value="IpsF-like"/>
    <property type="match status" value="1"/>
</dbReference>
<comment type="pathway">
    <text evidence="4 14">Isoprenoid biosynthesis; isopentenyl diphosphate biosynthesis via DXP pathway; isopentenyl diphosphate from 1-deoxy-D-xylulose 5-phosphate: step 4/6.</text>
</comment>
<evidence type="ECO:0000256" key="7">
    <source>
        <dbReference type="ARBA" id="ARBA00009789"/>
    </source>
</evidence>
<comment type="catalytic activity">
    <reaction evidence="1 14">
        <text>4-CDP-2-C-methyl-D-erythritol 2-phosphate = 2-C-methyl-D-erythritol 2,4-cyclic diphosphate + CMP</text>
        <dbReference type="Rhea" id="RHEA:23864"/>
        <dbReference type="ChEBI" id="CHEBI:57919"/>
        <dbReference type="ChEBI" id="CHEBI:58483"/>
        <dbReference type="ChEBI" id="CHEBI:60377"/>
        <dbReference type="EC" id="4.6.1.12"/>
    </reaction>
</comment>
<feature type="binding site" evidence="14">
    <location>
        <position position="253"/>
    </location>
    <ligand>
        <name>a divalent metal cation</name>
        <dbReference type="ChEBI" id="CHEBI:60240"/>
    </ligand>
</feature>
<keyword evidence="13 14" id="KW-0511">Multifunctional enzyme</keyword>
<keyword evidence="12 14" id="KW-0456">Lyase</keyword>
<feature type="binding site" evidence="14">
    <location>
        <begin position="253"/>
        <end position="255"/>
    </location>
    <ligand>
        <name>4-CDP-2-C-methyl-D-erythritol 2-phosphate</name>
        <dbReference type="ChEBI" id="CHEBI:57919"/>
    </ligand>
</feature>
<feature type="binding site" evidence="14">
    <location>
        <position position="384"/>
    </location>
    <ligand>
        <name>4-CDP-2-C-methyl-D-erythritol 2-phosphate</name>
        <dbReference type="ChEBI" id="CHEBI:57919"/>
    </ligand>
</feature>
<dbReference type="InterPro" id="IPR029044">
    <property type="entry name" value="Nucleotide-diphossugar_trans"/>
</dbReference>
<evidence type="ECO:0000256" key="11">
    <source>
        <dbReference type="ARBA" id="ARBA00023229"/>
    </source>
</evidence>
<evidence type="ECO:0000256" key="12">
    <source>
        <dbReference type="ARBA" id="ARBA00023239"/>
    </source>
</evidence>
<dbReference type="HAMAP" id="MF_00108">
    <property type="entry name" value="IspD"/>
    <property type="match status" value="1"/>
</dbReference>
<keyword evidence="10 14" id="KW-0479">Metal-binding</keyword>
<dbReference type="Pfam" id="PF01128">
    <property type="entry name" value="IspD"/>
    <property type="match status" value="1"/>
</dbReference>
<accession>A0A316GQ62</accession>
<protein>
    <recommendedName>
        <fullName evidence="14">Bifunctional enzyme IspD/IspF</fullName>
    </recommendedName>
    <domain>
        <recommendedName>
            <fullName evidence="14">2-C-methyl-D-erythritol 4-phosphate cytidylyltransferase</fullName>
            <ecNumber evidence="14">2.7.7.60</ecNumber>
        </recommendedName>
        <alternativeName>
            <fullName evidence="14">4-diphosphocytidyl-2C-methyl-D-erythritol synthase</fullName>
        </alternativeName>
        <alternativeName>
            <fullName evidence="14">MEP cytidylyltransferase</fullName>
            <shortName evidence="14">MCT</shortName>
        </alternativeName>
    </domain>
    <domain>
        <recommendedName>
            <fullName evidence="14">2-C-methyl-D-erythritol 2,4-cyclodiphosphate synthase</fullName>
            <shortName evidence="14">MECDP-synthase</shortName>
            <shortName evidence="14">MECPP-synthase</shortName>
            <shortName evidence="14">MECPS</shortName>
            <ecNumber evidence="14">4.6.1.12</ecNumber>
        </recommendedName>
    </domain>
</protein>
<dbReference type="GO" id="GO:0016114">
    <property type="term" value="P:terpenoid biosynthetic process"/>
    <property type="evidence" value="ECO:0007669"/>
    <property type="project" value="InterPro"/>
</dbReference>
<feature type="region of interest" description="2-C-methyl-D-erythritol 2,4-cyclodiphosphate synthase" evidence="14">
    <location>
        <begin position="247"/>
        <end position="402"/>
    </location>
</feature>
<dbReference type="UniPathway" id="UPA00056">
    <property type="reaction ID" value="UER00093"/>
</dbReference>
<dbReference type="PROSITE" id="PS01350">
    <property type="entry name" value="ISPF"/>
    <property type="match status" value="1"/>
</dbReference>
<feature type="site" description="Transition state stabilizer" evidence="14">
    <location>
        <position position="39"/>
    </location>
</feature>
<evidence type="ECO:0000256" key="6">
    <source>
        <dbReference type="ARBA" id="ARBA00008480"/>
    </source>
</evidence>
<dbReference type="NCBIfam" id="NF006899">
    <property type="entry name" value="PRK09382.1"/>
    <property type="match status" value="1"/>
</dbReference>
<evidence type="ECO:0000313" key="17">
    <source>
        <dbReference type="EMBL" id="PWK62768.1"/>
    </source>
</evidence>
<comment type="caution">
    <text evidence="17">The sequence shown here is derived from an EMBL/GenBank/DDBJ whole genome shotgun (WGS) entry which is preliminary data.</text>
</comment>
<feature type="site" description="Transition state stabilizer" evidence="14">
    <location>
        <position position="46"/>
    </location>
</feature>
<feature type="binding site" evidence="14">
    <location>
        <position position="255"/>
    </location>
    <ligand>
        <name>a divalent metal cation</name>
        <dbReference type="ChEBI" id="CHEBI:60240"/>
    </ligand>
</feature>
<dbReference type="InterPro" id="IPR018294">
    <property type="entry name" value="ISPD_synthase_CS"/>
</dbReference>
<evidence type="ECO:0000256" key="15">
    <source>
        <dbReference type="SAM" id="MobiDB-lite"/>
    </source>
</evidence>
<feature type="domain" description="2-C-methyl-D-erythritol 2,4-cyclodiphosphate synthase" evidence="16">
    <location>
        <begin position="246"/>
        <end position="399"/>
    </location>
</feature>
<comment type="similarity">
    <text evidence="6">Belongs to the IspF family.</text>
</comment>
<feature type="site" description="Positions MEP for the nucleophilic attack" evidence="14">
    <location>
        <position position="225"/>
    </location>
</feature>
<feature type="binding site" evidence="14">
    <location>
        <begin position="279"/>
        <end position="280"/>
    </location>
    <ligand>
        <name>4-CDP-2-C-methyl-D-erythritol 2-phosphate</name>
        <dbReference type="ChEBI" id="CHEBI:57919"/>
    </ligand>
</feature>
<dbReference type="InterPro" id="IPR034683">
    <property type="entry name" value="IspD/TarI"/>
</dbReference>
<dbReference type="InterPro" id="IPR003526">
    <property type="entry name" value="MECDP_synthase"/>
</dbReference>
<evidence type="ECO:0000313" key="18">
    <source>
        <dbReference type="Proteomes" id="UP000245708"/>
    </source>
</evidence>
<dbReference type="PANTHER" id="PTHR43181">
    <property type="entry name" value="2-C-METHYL-D-ERYTHRITOL 2,4-CYCLODIPHOSPHATE SYNTHASE, CHLOROPLASTIC"/>
    <property type="match status" value="1"/>
</dbReference>
<comment type="similarity">
    <text evidence="14">In the C-terminal section; belongs to the IspF family.</text>
</comment>
<dbReference type="CDD" id="cd00554">
    <property type="entry name" value="MECDP_synthase"/>
    <property type="match status" value="1"/>
</dbReference>
<gene>
    <name evidence="14" type="primary">ispDF</name>
    <name evidence="17" type="ORF">C7455_101804</name>
</gene>
<dbReference type="Gene3D" id="3.90.550.10">
    <property type="entry name" value="Spore Coat Polysaccharide Biosynthesis Protein SpsA, Chain A"/>
    <property type="match status" value="1"/>
</dbReference>
<evidence type="ECO:0000256" key="4">
    <source>
        <dbReference type="ARBA" id="ARBA00004709"/>
    </source>
</evidence>
<comment type="caution">
    <text evidence="14">Lacks conserved residue(s) required for the propagation of feature annotation.</text>
</comment>
<dbReference type="GO" id="GO:0008685">
    <property type="term" value="F:2-C-methyl-D-erythritol 2,4-cyclodiphosphate synthase activity"/>
    <property type="evidence" value="ECO:0007669"/>
    <property type="project" value="UniProtKB-UniRule"/>
</dbReference>
<keyword evidence="11 14" id="KW-0414">Isoprene biosynthesis</keyword>
<feature type="region of interest" description="Disordered" evidence="15">
    <location>
        <begin position="1"/>
        <end position="20"/>
    </location>
</feature>
<dbReference type="Gene3D" id="3.30.1330.50">
    <property type="entry name" value="2-C-methyl-D-erythritol 2,4-cyclodiphosphate synthase"/>
    <property type="match status" value="1"/>
</dbReference>